<dbReference type="GO" id="GO:0009102">
    <property type="term" value="P:biotin biosynthetic process"/>
    <property type="evidence" value="ECO:0007669"/>
    <property type="project" value="UniProtKB-UniRule"/>
</dbReference>
<evidence type="ECO:0000256" key="1">
    <source>
        <dbReference type="ARBA" id="ARBA00000852"/>
    </source>
</evidence>
<dbReference type="InterPro" id="IPR011814">
    <property type="entry name" value="BioC"/>
</dbReference>
<accession>A0A437Q7K9</accession>
<evidence type="ECO:0000313" key="10">
    <source>
        <dbReference type="EMBL" id="RVU30373.1"/>
    </source>
</evidence>
<dbReference type="PANTHER" id="PTHR13090:SF1">
    <property type="entry name" value="ARGININE-HYDROXYLASE NDUFAF5, MITOCHONDRIAL"/>
    <property type="match status" value="1"/>
</dbReference>
<dbReference type="PANTHER" id="PTHR13090">
    <property type="entry name" value="ARGININE-HYDROXYLASE NDUFAF5, MITOCHONDRIAL"/>
    <property type="match status" value="1"/>
</dbReference>
<keyword evidence="11" id="KW-1185">Reference proteome</keyword>
<evidence type="ECO:0000256" key="2">
    <source>
        <dbReference type="ARBA" id="ARBA00004746"/>
    </source>
</evidence>
<dbReference type="Gene3D" id="3.40.50.150">
    <property type="entry name" value="Vaccinia Virus protein VP39"/>
    <property type="match status" value="1"/>
</dbReference>
<dbReference type="Proteomes" id="UP000282818">
    <property type="component" value="Unassembled WGS sequence"/>
</dbReference>
<evidence type="ECO:0000259" key="9">
    <source>
        <dbReference type="Pfam" id="PF08241"/>
    </source>
</evidence>
<dbReference type="NCBIfam" id="TIGR02072">
    <property type="entry name" value="BioC"/>
    <property type="match status" value="1"/>
</dbReference>
<protein>
    <recommendedName>
        <fullName evidence="3 8">Malonyl-[acyl-carrier protein] O-methyltransferase</fullName>
        <shortName evidence="8">Malonyl-ACP O-methyltransferase</shortName>
        <ecNumber evidence="3 8">2.1.1.197</ecNumber>
    </recommendedName>
    <alternativeName>
        <fullName evidence="8">Biotin synthesis protein BioC</fullName>
    </alternativeName>
</protein>
<dbReference type="InterPro" id="IPR013216">
    <property type="entry name" value="Methyltransf_11"/>
</dbReference>
<organism evidence="10 11">
    <name type="scientific">Neptunomonas marina</name>
    <dbReference type="NCBI Taxonomy" id="1815562"/>
    <lineage>
        <taxon>Bacteria</taxon>
        <taxon>Pseudomonadati</taxon>
        <taxon>Pseudomonadota</taxon>
        <taxon>Gammaproteobacteria</taxon>
        <taxon>Oceanospirillales</taxon>
        <taxon>Oceanospirillaceae</taxon>
        <taxon>Neptunomonas</taxon>
    </lineage>
</organism>
<dbReference type="GO" id="GO:0008757">
    <property type="term" value="F:S-adenosylmethionine-dependent methyltransferase activity"/>
    <property type="evidence" value="ECO:0007669"/>
    <property type="project" value="InterPro"/>
</dbReference>
<evidence type="ECO:0000256" key="4">
    <source>
        <dbReference type="ARBA" id="ARBA00022603"/>
    </source>
</evidence>
<comment type="pathway">
    <text evidence="2 8">Cofactor biosynthesis; biotin biosynthesis.</text>
</comment>
<evidence type="ECO:0000256" key="8">
    <source>
        <dbReference type="HAMAP-Rule" id="MF_00835"/>
    </source>
</evidence>
<keyword evidence="4 8" id="KW-0489">Methyltransferase</keyword>
<dbReference type="EC" id="2.1.1.197" evidence="3 8"/>
<proteinExistence type="inferred from homology"/>
<comment type="function">
    <text evidence="8">Converts the free carboxyl group of a malonyl-thioester to its methyl ester by transfer of a methyl group from S-adenosyl-L-methionine (SAM). It allows to synthesize pimeloyl-ACP via the fatty acid synthetic pathway.</text>
</comment>
<dbReference type="EMBL" id="SACQ01000005">
    <property type="protein sequence ID" value="RVU30373.1"/>
    <property type="molecule type" value="Genomic_DNA"/>
</dbReference>
<feature type="domain" description="Methyltransferase type 11" evidence="9">
    <location>
        <begin position="52"/>
        <end position="144"/>
    </location>
</feature>
<dbReference type="Pfam" id="PF08241">
    <property type="entry name" value="Methyltransf_11"/>
    <property type="match status" value="1"/>
</dbReference>
<dbReference type="SUPFAM" id="SSF53335">
    <property type="entry name" value="S-adenosyl-L-methionine-dependent methyltransferases"/>
    <property type="match status" value="1"/>
</dbReference>
<dbReference type="RefSeq" id="WP_127694569.1">
    <property type="nucleotide sequence ID" value="NZ_SACQ01000005.1"/>
</dbReference>
<dbReference type="GO" id="GO:0102130">
    <property type="term" value="F:malonyl-CoA methyltransferase activity"/>
    <property type="evidence" value="ECO:0007669"/>
    <property type="project" value="UniProtKB-EC"/>
</dbReference>
<sequence>MQLAIDKKRIADSFSRAAATYDSVAGLQRDVALALLDSVQPYQSAEPRCVIDLGCGTGFVSGQLHQRIDAQQHIAIDLAHGMLQQARIQLPSDIQLCGGDAEALPLCSGAVDQLYTSLAIQWCESPQRVFAEISRVLAPGGIAAVATLGPNTLHELKQAWAQVDNYQHVNHFVDLDTLTAQLPSGLTPLLVKQENRTLRYAQLRELTTELKQLGAHNMNAGEAKGLTGPQRVKQFRAAYEALRADDGKLPATYQVYYLILRKEHHG</sequence>
<evidence type="ECO:0000256" key="3">
    <source>
        <dbReference type="ARBA" id="ARBA00012327"/>
    </source>
</evidence>
<keyword evidence="6 8" id="KW-0949">S-adenosyl-L-methionine</keyword>
<evidence type="ECO:0000256" key="5">
    <source>
        <dbReference type="ARBA" id="ARBA00022679"/>
    </source>
</evidence>
<evidence type="ECO:0000256" key="6">
    <source>
        <dbReference type="ARBA" id="ARBA00022691"/>
    </source>
</evidence>
<dbReference type="HAMAP" id="MF_00835">
    <property type="entry name" value="BioC"/>
    <property type="match status" value="1"/>
</dbReference>
<evidence type="ECO:0000313" key="11">
    <source>
        <dbReference type="Proteomes" id="UP000282818"/>
    </source>
</evidence>
<dbReference type="CDD" id="cd02440">
    <property type="entry name" value="AdoMet_MTases"/>
    <property type="match status" value="1"/>
</dbReference>
<dbReference type="InterPro" id="IPR050602">
    <property type="entry name" value="Malonyl-ACP_OMT"/>
</dbReference>
<dbReference type="GO" id="GO:0032259">
    <property type="term" value="P:methylation"/>
    <property type="evidence" value="ECO:0007669"/>
    <property type="project" value="UniProtKB-KW"/>
</dbReference>
<evidence type="ECO:0000256" key="7">
    <source>
        <dbReference type="ARBA" id="ARBA00022756"/>
    </source>
</evidence>
<dbReference type="UniPathway" id="UPA00078"/>
<comment type="similarity">
    <text evidence="8">Belongs to the methyltransferase superfamily.</text>
</comment>
<keyword evidence="7 8" id="KW-0093">Biotin biosynthesis</keyword>
<dbReference type="InterPro" id="IPR029063">
    <property type="entry name" value="SAM-dependent_MTases_sf"/>
</dbReference>
<gene>
    <name evidence="8 10" type="primary">bioC</name>
    <name evidence="10" type="ORF">EOE65_12075</name>
</gene>
<comment type="catalytic activity">
    <reaction evidence="1 8">
        <text>malonyl-[ACP] + S-adenosyl-L-methionine = malonyl-[ACP] methyl ester + S-adenosyl-L-homocysteine</text>
        <dbReference type="Rhea" id="RHEA:17105"/>
        <dbReference type="Rhea" id="RHEA-COMP:9623"/>
        <dbReference type="Rhea" id="RHEA-COMP:9954"/>
        <dbReference type="ChEBI" id="CHEBI:57856"/>
        <dbReference type="ChEBI" id="CHEBI:59789"/>
        <dbReference type="ChEBI" id="CHEBI:78449"/>
        <dbReference type="ChEBI" id="CHEBI:78845"/>
        <dbReference type="EC" id="2.1.1.197"/>
    </reaction>
</comment>
<keyword evidence="5 8" id="KW-0808">Transferase</keyword>
<dbReference type="AlphaFoldDB" id="A0A437Q7K9"/>
<comment type="caution">
    <text evidence="10">The sequence shown here is derived from an EMBL/GenBank/DDBJ whole genome shotgun (WGS) entry which is preliminary data.</text>
</comment>
<dbReference type="GO" id="GO:0010340">
    <property type="term" value="F:carboxyl-O-methyltransferase activity"/>
    <property type="evidence" value="ECO:0007669"/>
    <property type="project" value="UniProtKB-UniRule"/>
</dbReference>
<reference evidence="10 11" key="1">
    <citation type="submission" date="2019-01" db="EMBL/GenBank/DDBJ databases">
        <authorList>
            <person name="Chen W.-M."/>
        </authorList>
    </citation>
    <scope>NUCLEOTIDE SEQUENCE [LARGE SCALE GENOMIC DNA]</scope>
    <source>
        <strain evidence="10 11">HPM-16</strain>
    </source>
</reference>
<name>A0A437Q7K9_9GAMM</name>